<dbReference type="AlphaFoldDB" id="M3HKK0"/>
<evidence type="ECO:0000313" key="2">
    <source>
        <dbReference type="Proteomes" id="UP000011777"/>
    </source>
</evidence>
<gene>
    <name evidence="1" type="ORF">G210_1609</name>
</gene>
<keyword evidence="2" id="KW-1185">Reference proteome</keyword>
<dbReference type="Proteomes" id="UP000011777">
    <property type="component" value="Unassembled WGS sequence"/>
</dbReference>
<dbReference type="HOGENOM" id="CLU_787549_0_0_1"/>
<dbReference type="OMA" id="PCTCHCH"/>
<dbReference type="EMBL" id="AOGT01001333">
    <property type="protein sequence ID" value="EMG47922.1"/>
    <property type="molecule type" value="Genomic_DNA"/>
</dbReference>
<dbReference type="OrthoDB" id="4015084at2759"/>
<comment type="caution">
    <text evidence="1">The sequence shown here is derived from an EMBL/GenBank/DDBJ whole genome shotgun (WGS) entry which is preliminary data.</text>
</comment>
<dbReference type="eggNOG" id="ENOG502RQCG">
    <property type="taxonomic scope" value="Eukaryota"/>
</dbReference>
<accession>M3HKK0</accession>
<proteinExistence type="predicted"/>
<reference evidence="1 2" key="1">
    <citation type="submission" date="2013-02" db="EMBL/GenBank/DDBJ databases">
        <title>Genome sequence of Candida maltosa Xu316, a potential industrial strain for xylitol and ethanol production.</title>
        <authorList>
            <person name="Yu J."/>
            <person name="Wang Q."/>
            <person name="Geng X."/>
            <person name="Bao W."/>
            <person name="He P."/>
            <person name="Cai J."/>
        </authorList>
    </citation>
    <scope>NUCLEOTIDE SEQUENCE [LARGE SCALE GENOMIC DNA]</scope>
    <source>
        <strain evidence="2">Xu316</strain>
    </source>
</reference>
<name>M3HKK0_CANMX</name>
<evidence type="ECO:0000313" key="1">
    <source>
        <dbReference type="EMBL" id="EMG47922.1"/>
    </source>
</evidence>
<protein>
    <submittedName>
        <fullName evidence="1">Uncharacterized protein</fullName>
    </submittedName>
</protein>
<sequence>MDFMNSMFHDLKFHVNHFIVGYKQRYYSMDNNPRVIQTKLQNQQLLSLRTFPNDKHLIDDGQPFLHITKESSSSSPLDNIIERDLEHYKNTTFKHSTVLKKSYSEPNLVDGYFSSFRLQLDLSSDDEEDDVEFPERNSLVSEDLIENSSSPPSGPCTCHCHSIENNTPDCLVSKKNYHVKEKLFNFVMSNLSKVTSHGNNEPTTIEMIASVSPQQITSPQIELTENNIDEIISSPNNNNNNNNKIWKLVLNDISLSAARLSTGSSSIPIVTNQNIRGDFIDAKIINNENEDIFTSNLHSQLK</sequence>
<organism evidence="1 2">
    <name type="scientific">Candida maltosa (strain Xu316)</name>
    <name type="common">Yeast</name>
    <dbReference type="NCBI Taxonomy" id="1245528"/>
    <lineage>
        <taxon>Eukaryota</taxon>
        <taxon>Fungi</taxon>
        <taxon>Dikarya</taxon>
        <taxon>Ascomycota</taxon>
        <taxon>Saccharomycotina</taxon>
        <taxon>Pichiomycetes</taxon>
        <taxon>Debaryomycetaceae</taxon>
        <taxon>Candida/Lodderomyces clade</taxon>
        <taxon>Candida</taxon>
    </lineage>
</organism>